<feature type="compositionally biased region" description="Polar residues" evidence="5">
    <location>
        <begin position="129"/>
        <end position="152"/>
    </location>
</feature>
<dbReference type="InterPro" id="IPR051694">
    <property type="entry name" value="Immunoregulatory_rcpt-like"/>
</dbReference>
<evidence type="ECO:0000313" key="9">
    <source>
        <dbReference type="Proteomes" id="UP000308133"/>
    </source>
</evidence>
<evidence type="ECO:0000256" key="1">
    <source>
        <dbReference type="ARBA" id="ARBA00004167"/>
    </source>
</evidence>
<reference evidence="8 9" key="1">
    <citation type="submission" date="2018-02" db="EMBL/GenBank/DDBJ databases">
        <title>Draft genome sequences of Elsinoe sp., causing black scab on jojoba.</title>
        <authorList>
            <person name="Stodart B."/>
            <person name="Jeffress S."/>
            <person name="Ash G."/>
            <person name="Arun Chinnappa K."/>
        </authorList>
    </citation>
    <scope>NUCLEOTIDE SEQUENCE [LARGE SCALE GENOMIC DNA]</scope>
    <source>
        <strain evidence="8 9">Hillstone_2</strain>
    </source>
</reference>
<dbReference type="PANTHER" id="PTHR15549:SF26">
    <property type="entry name" value="AXIAL BUDDING PATTERN PROTEIN 2-RELATED"/>
    <property type="match status" value="1"/>
</dbReference>
<protein>
    <submittedName>
        <fullName evidence="8">Uncharacterized protein</fullName>
    </submittedName>
</protein>
<feature type="compositionally biased region" description="Polar residues" evidence="5">
    <location>
        <begin position="160"/>
        <end position="180"/>
    </location>
</feature>
<comment type="caution">
    <text evidence="8">The sequence shown here is derived from an EMBL/GenBank/DDBJ whole genome shotgun (WGS) entry which is preliminary data.</text>
</comment>
<evidence type="ECO:0000256" key="3">
    <source>
        <dbReference type="ARBA" id="ARBA00022989"/>
    </source>
</evidence>
<keyword evidence="3 6" id="KW-1133">Transmembrane helix</keyword>
<dbReference type="GO" id="GO:0016020">
    <property type="term" value="C:membrane"/>
    <property type="evidence" value="ECO:0007669"/>
    <property type="project" value="UniProtKB-SubCell"/>
</dbReference>
<proteinExistence type="predicted"/>
<dbReference type="AlphaFoldDB" id="A0A4U7B199"/>
<feature type="signal peptide" evidence="7">
    <location>
        <begin position="1"/>
        <end position="17"/>
    </location>
</feature>
<dbReference type="PANTHER" id="PTHR15549">
    <property type="entry name" value="PAIRED IMMUNOGLOBULIN-LIKE TYPE 2 RECEPTOR"/>
    <property type="match status" value="1"/>
</dbReference>
<dbReference type="GO" id="GO:0071944">
    <property type="term" value="C:cell periphery"/>
    <property type="evidence" value="ECO:0007669"/>
    <property type="project" value="UniProtKB-ARBA"/>
</dbReference>
<name>A0A4U7B199_9PEZI</name>
<accession>A0A4U7B199</accession>
<evidence type="ECO:0000256" key="5">
    <source>
        <dbReference type="SAM" id="MobiDB-lite"/>
    </source>
</evidence>
<keyword evidence="2 6" id="KW-0812">Transmembrane</keyword>
<evidence type="ECO:0000256" key="2">
    <source>
        <dbReference type="ARBA" id="ARBA00022692"/>
    </source>
</evidence>
<feature type="transmembrane region" description="Helical" evidence="6">
    <location>
        <begin position="187"/>
        <end position="208"/>
    </location>
</feature>
<evidence type="ECO:0000256" key="6">
    <source>
        <dbReference type="SAM" id="Phobius"/>
    </source>
</evidence>
<keyword evidence="4 6" id="KW-0472">Membrane</keyword>
<sequence length="380" mass="40559">MLRSLLITSLYLSHVFAQGTAVPKVSDDWVRPQYPDGTTVLTAGQEFELRWTRNLTRWFPGYAPSANVTNVTLWVTGVYQPQYQHIVSAYIDLTNQLGTKWTVNLPDSELEATQDWSFRFLPANETRFTNGQQVSSPQVKIRANSTAPTQPARTGPPNPVSSTAVPTLTPSPIPESSSGGLSPGATAGIAIGTALAALLLAALAWFLLRRRRRARKAALNAPPFTQPEMSAYHDNATAYAGAGPGHHHTASQSSGDYFSAYGQNSHTMRSGTFSTSTFSSGGGSPPSLPAYHMTPGRDSERGVMTPGSDGVATFYAPTPTEKALEAQGQAQARGGEVEMDVPPGTTLDPSEMTGSAVERSELEAPHGGLRRDEGAGARRD</sequence>
<organism evidence="8 9">
    <name type="scientific">Elsinoe australis</name>
    <dbReference type="NCBI Taxonomy" id="40998"/>
    <lineage>
        <taxon>Eukaryota</taxon>
        <taxon>Fungi</taxon>
        <taxon>Dikarya</taxon>
        <taxon>Ascomycota</taxon>
        <taxon>Pezizomycotina</taxon>
        <taxon>Dothideomycetes</taxon>
        <taxon>Dothideomycetidae</taxon>
        <taxon>Myriangiales</taxon>
        <taxon>Elsinoaceae</taxon>
        <taxon>Elsinoe</taxon>
    </lineage>
</organism>
<feature type="region of interest" description="Disordered" evidence="5">
    <location>
        <begin position="129"/>
        <end position="181"/>
    </location>
</feature>
<feature type="chain" id="PRO_5020755905" evidence="7">
    <location>
        <begin position="18"/>
        <end position="380"/>
    </location>
</feature>
<gene>
    <name evidence="8" type="ORF">C1H76_5268</name>
</gene>
<feature type="compositionally biased region" description="Basic and acidic residues" evidence="5">
    <location>
        <begin position="358"/>
        <end position="380"/>
    </location>
</feature>
<dbReference type="Proteomes" id="UP000308133">
    <property type="component" value="Unassembled WGS sequence"/>
</dbReference>
<dbReference type="EMBL" id="PTQR01000066">
    <property type="protein sequence ID" value="TKX22486.1"/>
    <property type="molecule type" value="Genomic_DNA"/>
</dbReference>
<feature type="region of interest" description="Disordered" evidence="5">
    <location>
        <begin position="273"/>
        <end position="311"/>
    </location>
</feature>
<evidence type="ECO:0000256" key="4">
    <source>
        <dbReference type="ARBA" id="ARBA00023136"/>
    </source>
</evidence>
<feature type="region of interest" description="Disordered" evidence="5">
    <location>
        <begin position="324"/>
        <end position="380"/>
    </location>
</feature>
<comment type="subcellular location">
    <subcellularLocation>
        <location evidence="1">Membrane</location>
        <topology evidence="1">Single-pass membrane protein</topology>
    </subcellularLocation>
</comment>
<keyword evidence="7" id="KW-0732">Signal</keyword>
<evidence type="ECO:0000256" key="7">
    <source>
        <dbReference type="SAM" id="SignalP"/>
    </source>
</evidence>
<evidence type="ECO:0000313" key="8">
    <source>
        <dbReference type="EMBL" id="TKX22486.1"/>
    </source>
</evidence>